<evidence type="ECO:0000313" key="11">
    <source>
        <dbReference type="EMBL" id="SDG95838.1"/>
    </source>
</evidence>
<dbReference type="EMBL" id="FNCS01000014">
    <property type="protein sequence ID" value="SDG95838.1"/>
    <property type="molecule type" value="Genomic_DNA"/>
</dbReference>
<reference evidence="11 12" key="1">
    <citation type="submission" date="2016-10" db="EMBL/GenBank/DDBJ databases">
        <authorList>
            <person name="de Groot N.N."/>
        </authorList>
    </citation>
    <scope>NUCLEOTIDE SEQUENCE [LARGE SCALE GENOMIC DNA]</scope>
    <source>
        <strain evidence="11 12">CGMCC 1.10267</strain>
    </source>
</reference>
<dbReference type="InterPro" id="IPR055348">
    <property type="entry name" value="DctQ"/>
</dbReference>
<organism evidence="11 12">
    <name type="scientific">Pelagibacterium luteolum</name>
    <dbReference type="NCBI Taxonomy" id="440168"/>
    <lineage>
        <taxon>Bacteria</taxon>
        <taxon>Pseudomonadati</taxon>
        <taxon>Pseudomonadota</taxon>
        <taxon>Alphaproteobacteria</taxon>
        <taxon>Hyphomicrobiales</taxon>
        <taxon>Devosiaceae</taxon>
        <taxon>Pelagibacterium</taxon>
    </lineage>
</organism>
<evidence type="ECO:0000256" key="9">
    <source>
        <dbReference type="RuleBase" id="RU369079"/>
    </source>
</evidence>
<dbReference type="PANTHER" id="PTHR35011">
    <property type="entry name" value="2,3-DIKETO-L-GULONATE TRAP TRANSPORTER SMALL PERMEASE PROTEIN YIAM"/>
    <property type="match status" value="1"/>
</dbReference>
<keyword evidence="7 9" id="KW-0472">Membrane</keyword>
<evidence type="ECO:0000256" key="6">
    <source>
        <dbReference type="ARBA" id="ARBA00022989"/>
    </source>
</evidence>
<dbReference type="OrthoDB" id="4964541at2"/>
<feature type="transmembrane region" description="Helical" evidence="9">
    <location>
        <begin position="92"/>
        <end position="114"/>
    </location>
</feature>
<evidence type="ECO:0000256" key="2">
    <source>
        <dbReference type="ARBA" id="ARBA00022448"/>
    </source>
</evidence>
<comment type="subcellular location">
    <subcellularLocation>
        <location evidence="1 9">Cell inner membrane</location>
        <topology evidence="1 9">Multi-pass membrane protein</topology>
    </subcellularLocation>
</comment>
<comment type="function">
    <text evidence="9">Part of the tripartite ATP-independent periplasmic (TRAP) transport system.</text>
</comment>
<evidence type="ECO:0000256" key="4">
    <source>
        <dbReference type="ARBA" id="ARBA00022519"/>
    </source>
</evidence>
<dbReference type="Pfam" id="PF04290">
    <property type="entry name" value="DctQ"/>
    <property type="match status" value="1"/>
</dbReference>
<sequence>MHRALSAYSAILSRLSTLALWIAGVGLVAMTIAIAWQVYGRYVLGSTPRYTEALAVMLMAWFIFLGAAAGVRERYHLGFDVVLYFVPYRVKLVLRSISDVVVFCFAIGMTVYGLQLAVLGWPAAIPTLGIPGGLSFFPIMTGGTLICLFSIERLWQRFAGLDPDGDRAVAEAVEN</sequence>
<dbReference type="GO" id="GO:0015740">
    <property type="term" value="P:C4-dicarboxylate transport"/>
    <property type="evidence" value="ECO:0007669"/>
    <property type="project" value="TreeGrafter"/>
</dbReference>
<name>A0A1G7YH16_9HYPH</name>
<evidence type="ECO:0000256" key="1">
    <source>
        <dbReference type="ARBA" id="ARBA00004429"/>
    </source>
</evidence>
<evidence type="ECO:0000313" key="12">
    <source>
        <dbReference type="Proteomes" id="UP000199495"/>
    </source>
</evidence>
<feature type="transmembrane region" description="Helical" evidence="9">
    <location>
        <begin position="50"/>
        <end position="71"/>
    </location>
</feature>
<keyword evidence="12" id="KW-1185">Reference proteome</keyword>
<evidence type="ECO:0000259" key="10">
    <source>
        <dbReference type="Pfam" id="PF04290"/>
    </source>
</evidence>
<feature type="transmembrane region" description="Helical" evidence="9">
    <location>
        <begin position="12"/>
        <end position="38"/>
    </location>
</feature>
<accession>A0A1G7YH16</accession>
<protein>
    <recommendedName>
        <fullName evidence="9">TRAP transporter small permease protein</fullName>
    </recommendedName>
</protein>
<dbReference type="STRING" id="440168.SAMN04487974_1144"/>
<dbReference type="Proteomes" id="UP000199495">
    <property type="component" value="Unassembled WGS sequence"/>
</dbReference>
<comment type="similarity">
    <text evidence="8 9">Belongs to the TRAP transporter small permease family.</text>
</comment>
<evidence type="ECO:0000256" key="7">
    <source>
        <dbReference type="ARBA" id="ARBA00023136"/>
    </source>
</evidence>
<gene>
    <name evidence="11" type="ORF">SAMN04487974_1144</name>
</gene>
<keyword evidence="4 9" id="KW-0997">Cell inner membrane</keyword>
<keyword evidence="5 9" id="KW-0812">Transmembrane</keyword>
<feature type="domain" description="Tripartite ATP-independent periplasmic transporters DctQ component" evidence="10">
    <location>
        <begin position="30"/>
        <end position="159"/>
    </location>
</feature>
<dbReference type="GO" id="GO:0005886">
    <property type="term" value="C:plasma membrane"/>
    <property type="evidence" value="ECO:0007669"/>
    <property type="project" value="UniProtKB-SubCell"/>
</dbReference>
<dbReference type="InterPro" id="IPR007387">
    <property type="entry name" value="TRAP_DctQ"/>
</dbReference>
<feature type="transmembrane region" description="Helical" evidence="9">
    <location>
        <begin position="134"/>
        <end position="151"/>
    </location>
</feature>
<evidence type="ECO:0000256" key="8">
    <source>
        <dbReference type="ARBA" id="ARBA00038436"/>
    </source>
</evidence>
<keyword evidence="3" id="KW-1003">Cell membrane</keyword>
<evidence type="ECO:0000256" key="3">
    <source>
        <dbReference type="ARBA" id="ARBA00022475"/>
    </source>
</evidence>
<evidence type="ECO:0000256" key="5">
    <source>
        <dbReference type="ARBA" id="ARBA00022692"/>
    </source>
</evidence>
<dbReference type="GO" id="GO:0022857">
    <property type="term" value="F:transmembrane transporter activity"/>
    <property type="evidence" value="ECO:0007669"/>
    <property type="project" value="UniProtKB-UniRule"/>
</dbReference>
<dbReference type="AlphaFoldDB" id="A0A1G7YH16"/>
<dbReference type="RefSeq" id="WP_090598023.1">
    <property type="nucleotide sequence ID" value="NZ_FNCS01000014.1"/>
</dbReference>
<dbReference type="PANTHER" id="PTHR35011:SF11">
    <property type="entry name" value="TRAP TRANSPORTER SMALL PERMEASE PROTEIN"/>
    <property type="match status" value="1"/>
</dbReference>
<proteinExistence type="inferred from homology"/>
<keyword evidence="6 9" id="KW-1133">Transmembrane helix</keyword>
<comment type="subunit">
    <text evidence="9">The complex comprises the extracytoplasmic solute receptor protein and the two transmembrane proteins.</text>
</comment>
<keyword evidence="2 9" id="KW-0813">Transport</keyword>